<organism evidence="2 3">
    <name type="scientific">Luedemannella helvata</name>
    <dbReference type="NCBI Taxonomy" id="349315"/>
    <lineage>
        <taxon>Bacteria</taxon>
        <taxon>Bacillati</taxon>
        <taxon>Actinomycetota</taxon>
        <taxon>Actinomycetes</taxon>
        <taxon>Micromonosporales</taxon>
        <taxon>Micromonosporaceae</taxon>
        <taxon>Luedemannella</taxon>
    </lineage>
</organism>
<sequence length="907" mass="98779">MRLRTALTDLGEDLNRFTSVLLVGLAAGVLLAIVWWGAASAQASAQTKGFLPLLQDQAVSAITLAIIGLAAWLGFRLRFRDAKSRYLRPYRRAVGAAPDPLLREILDHLTAVRPRRSLLVIAESDRFPELTGDLPRLLARRGLVPVVVDMSDVDSPVRVPARSREAFVARLASATGDEARAQRVFTREADRGKIVVLVAGLDLVAEAKPRAARRAIIEELLRSCVEERLPFVAAVSDELAPRISEVASVRVSRTYELPALREDFRARLVDRGVPYDPAVEAAVRYAFALRDPSTDPWYLERAADAVLMRMRAGAEPDRAVRDLFAEPRSFVRHLGWLRETALGPDPDADSAVARSLSALGRLAHHRQEVTIRWRDAAAQLPPGDELAFAAAVSTLTRRGVIILAGDMSDPELRFAHLDYLALAGALGLGLDPHAWADLLTVGVPTTTARALTAALLLHPDGVAEASFLAVLSRLKRGETRDMSLDMITAVVLALRQSGVRPAFGEPEIAALDRAWRAATDQSRLLFVAETDHQAELVRYLWRQVVPPRFHVNSYRLRRAICARLARMGAVAWRQLADPWRELVAGGDGADLSALARLTRTDWVRVALPLASASWILPSLADRLSGDEQRECVALIGRVRTLFTAGDHVDPGLEISLAEGVKFAAVARGFAARGIEPAWLDEAKQLLAVVRSWTSEQVLCQAMALATADGFTFAARHAAKGAHPFVREAVALAQRARRAAIDASPGAGTSREWIITRDIWFDDVAALEDGGFHLSPEAHRLLALSTLLIDLAEGSHDAAAREHAAAGAPAGVSAAVARGVAARERAFTSTDLPRCLVSSTHAATMLDVDCDCAFDLCGRRMAGPLGLRHISKAFARRAEVTAGRRPAQRGRRPFARRALAHLWQRWDN</sequence>
<protein>
    <recommendedName>
        <fullName evidence="4">IcmF-related N-terminal domain-containing protein</fullName>
    </recommendedName>
</protein>
<accession>A0ABP4WQK5</accession>
<feature type="transmembrane region" description="Helical" evidence="1">
    <location>
        <begin position="20"/>
        <end position="38"/>
    </location>
</feature>
<evidence type="ECO:0000313" key="3">
    <source>
        <dbReference type="Proteomes" id="UP001500655"/>
    </source>
</evidence>
<evidence type="ECO:0000313" key="2">
    <source>
        <dbReference type="EMBL" id="GAA1760284.1"/>
    </source>
</evidence>
<keyword evidence="1" id="KW-1133">Transmembrane helix</keyword>
<comment type="caution">
    <text evidence="2">The sequence shown here is derived from an EMBL/GenBank/DDBJ whole genome shotgun (WGS) entry which is preliminary data.</text>
</comment>
<reference evidence="3" key="1">
    <citation type="journal article" date="2019" name="Int. J. Syst. Evol. Microbiol.">
        <title>The Global Catalogue of Microorganisms (GCM) 10K type strain sequencing project: providing services to taxonomists for standard genome sequencing and annotation.</title>
        <authorList>
            <consortium name="The Broad Institute Genomics Platform"/>
            <consortium name="The Broad Institute Genome Sequencing Center for Infectious Disease"/>
            <person name="Wu L."/>
            <person name="Ma J."/>
        </authorList>
    </citation>
    <scope>NUCLEOTIDE SEQUENCE [LARGE SCALE GENOMIC DNA]</scope>
    <source>
        <strain evidence="3">JCM 13249</strain>
    </source>
</reference>
<keyword evidence="1" id="KW-0812">Transmembrane</keyword>
<evidence type="ECO:0000256" key="1">
    <source>
        <dbReference type="SAM" id="Phobius"/>
    </source>
</evidence>
<proteinExistence type="predicted"/>
<dbReference type="Proteomes" id="UP001500655">
    <property type="component" value="Unassembled WGS sequence"/>
</dbReference>
<gene>
    <name evidence="2" type="ORF">GCM10009681_34370</name>
</gene>
<name>A0ABP4WQK5_9ACTN</name>
<keyword evidence="3" id="KW-1185">Reference proteome</keyword>
<dbReference type="EMBL" id="BAAALS010000016">
    <property type="protein sequence ID" value="GAA1760284.1"/>
    <property type="molecule type" value="Genomic_DNA"/>
</dbReference>
<keyword evidence="1" id="KW-0472">Membrane</keyword>
<evidence type="ECO:0008006" key="4">
    <source>
        <dbReference type="Google" id="ProtNLM"/>
    </source>
</evidence>
<feature type="transmembrane region" description="Helical" evidence="1">
    <location>
        <begin position="58"/>
        <end position="75"/>
    </location>
</feature>